<dbReference type="PROSITE" id="PS51635">
    <property type="entry name" value="PNPLA"/>
    <property type="match status" value="1"/>
</dbReference>
<evidence type="ECO:0000256" key="1">
    <source>
        <dbReference type="ARBA" id="ARBA00022801"/>
    </source>
</evidence>
<evidence type="ECO:0000256" key="2">
    <source>
        <dbReference type="ARBA" id="ARBA00022963"/>
    </source>
</evidence>
<feature type="active site" description="Nucleophile" evidence="4">
    <location>
        <position position="124"/>
    </location>
</feature>
<dbReference type="InterPro" id="IPR016035">
    <property type="entry name" value="Acyl_Trfase/lysoPLipase"/>
</dbReference>
<gene>
    <name evidence="6" type="ordered locus">Rvan_0746</name>
</gene>
<organism evidence="6 7">
    <name type="scientific">Rhodomicrobium vannielii (strain ATCC 17100 / DSM 162 / LMG 4299 / NCIMB 10020 / ATH 3.1.1)</name>
    <dbReference type="NCBI Taxonomy" id="648757"/>
    <lineage>
        <taxon>Bacteria</taxon>
        <taxon>Pseudomonadati</taxon>
        <taxon>Pseudomonadota</taxon>
        <taxon>Alphaproteobacteria</taxon>
        <taxon>Hyphomicrobiales</taxon>
        <taxon>Hyphomicrobiaceae</taxon>
        <taxon>Rhodomicrobium</taxon>
    </lineage>
</organism>
<comment type="caution">
    <text evidence="4">Lacks conserved residue(s) required for the propagation of feature annotation.</text>
</comment>
<dbReference type="Proteomes" id="UP000001399">
    <property type="component" value="Chromosome"/>
</dbReference>
<keyword evidence="7" id="KW-1185">Reference proteome</keyword>
<keyword evidence="2 4" id="KW-0442">Lipid degradation</keyword>
<sequence>MPPFFAIRAGVTARVSVLAAAAVCLGAAVALSGCAGLSIRNAPINSALTDSAEAAETGDFVQSASPAGTGDTSDTVIGLSFSGGGTRASAFAFGVIQELARTEARSKVGSQSLIDQVSLVSGVSGGSVTAAYFALKGRDTLSDFRKRFLVQDVEASLSTSVNLPNLMLLAKGGVNDRSGLPTWLEKNLFRGATFGDVMRPGRPQLWINASDIYNRTTFIYNPTNFGALCSDLRRYPLSEAVAASAAVPFVFAPIVIENYADRCRFDMPDWTYSADRAGAPAILRASAGALKRYREKTDVQFVKLLDGGMTDNLGLSGFVLELAAATKPYEPLTPKQVVNLKRFLFVVVDAGRPPGGDLAKSAESPELMDLIQAVSDTAVDANVRAAYDAFVAQMENWRDRMIEYRCGLTPPEVVSYRGTTEGWDCRDLTLTVSKVSFDQMREASVRARLEKIPTRFKLPKDDVDLLISSAGSLLRQNPGYREFMATF</sequence>
<dbReference type="PANTHER" id="PTHR14226">
    <property type="entry name" value="NEUROPATHY TARGET ESTERASE/SWISS CHEESE D.MELANOGASTER"/>
    <property type="match status" value="1"/>
</dbReference>
<dbReference type="GO" id="GO:0016042">
    <property type="term" value="P:lipid catabolic process"/>
    <property type="evidence" value="ECO:0007669"/>
    <property type="project" value="UniProtKB-UniRule"/>
</dbReference>
<name>E3I0L2_RHOVT</name>
<keyword evidence="3 4" id="KW-0443">Lipid metabolism</keyword>
<dbReference type="SUPFAM" id="SSF52151">
    <property type="entry name" value="FabD/lysophospholipase-like"/>
    <property type="match status" value="1"/>
</dbReference>
<proteinExistence type="predicted"/>
<dbReference type="AlphaFoldDB" id="E3I0L2"/>
<feature type="short sequence motif" description="GXSXG" evidence="4">
    <location>
        <begin position="122"/>
        <end position="126"/>
    </location>
</feature>
<protein>
    <submittedName>
        <fullName evidence="6">Patatin</fullName>
    </submittedName>
</protein>
<evidence type="ECO:0000313" key="6">
    <source>
        <dbReference type="EMBL" id="ADP70022.1"/>
    </source>
</evidence>
<keyword evidence="1 4" id="KW-0378">Hydrolase</keyword>
<dbReference type="Gene3D" id="3.40.1090.10">
    <property type="entry name" value="Cytosolic phospholipase A2 catalytic domain"/>
    <property type="match status" value="2"/>
</dbReference>
<dbReference type="InterPro" id="IPR050301">
    <property type="entry name" value="NTE"/>
</dbReference>
<evidence type="ECO:0000256" key="3">
    <source>
        <dbReference type="ARBA" id="ARBA00023098"/>
    </source>
</evidence>
<dbReference type="KEGG" id="rva:Rvan_0746"/>
<dbReference type="eggNOG" id="COG1752">
    <property type="taxonomic scope" value="Bacteria"/>
</dbReference>
<dbReference type="PANTHER" id="PTHR14226:SF78">
    <property type="entry name" value="SLR0060 PROTEIN"/>
    <property type="match status" value="1"/>
</dbReference>
<dbReference type="STRING" id="648757.Rvan_0746"/>
<reference evidence="7" key="1">
    <citation type="journal article" date="2011" name="J. Bacteriol.">
        <title>Genome sequences of eight morphologically diverse alphaproteobacteria.</title>
        <authorList>
            <consortium name="US DOE Joint Genome Institute"/>
            <person name="Brown P.J."/>
            <person name="Kysela D.T."/>
            <person name="Buechlein A."/>
            <person name="Hemmerich C."/>
            <person name="Brun Y.V."/>
        </authorList>
    </citation>
    <scope>NUCLEOTIDE SEQUENCE [LARGE SCALE GENOMIC DNA]</scope>
    <source>
        <strain evidence="7">ATCC 17100 / ATH 3.1.1 / DSM 162 / LMG 4299</strain>
    </source>
</reference>
<accession>E3I0L2</accession>
<evidence type="ECO:0000313" key="7">
    <source>
        <dbReference type="Proteomes" id="UP000001399"/>
    </source>
</evidence>
<dbReference type="RefSeq" id="WP_013418426.1">
    <property type="nucleotide sequence ID" value="NC_014664.1"/>
</dbReference>
<evidence type="ECO:0000259" key="5">
    <source>
        <dbReference type="PROSITE" id="PS51635"/>
    </source>
</evidence>
<feature type="active site" description="Proton acceptor" evidence="4">
    <location>
        <position position="306"/>
    </location>
</feature>
<feature type="short sequence motif" description="DGA/G" evidence="4">
    <location>
        <begin position="306"/>
        <end position="308"/>
    </location>
</feature>
<dbReference type="HOGENOM" id="CLU_046679_0_0_5"/>
<dbReference type="InterPro" id="IPR002641">
    <property type="entry name" value="PNPLA_dom"/>
</dbReference>
<dbReference type="Pfam" id="PF01734">
    <property type="entry name" value="Patatin"/>
    <property type="match status" value="1"/>
</dbReference>
<dbReference type="EMBL" id="CP002292">
    <property type="protein sequence ID" value="ADP70022.1"/>
    <property type="molecule type" value="Genomic_DNA"/>
</dbReference>
<evidence type="ECO:0000256" key="4">
    <source>
        <dbReference type="PROSITE-ProRule" id="PRU01161"/>
    </source>
</evidence>
<dbReference type="GO" id="GO:0016787">
    <property type="term" value="F:hydrolase activity"/>
    <property type="evidence" value="ECO:0007669"/>
    <property type="project" value="UniProtKB-UniRule"/>
</dbReference>
<feature type="domain" description="PNPLA" evidence="5">
    <location>
        <begin position="80"/>
        <end position="319"/>
    </location>
</feature>